<dbReference type="AlphaFoldDB" id="A0A9P7ZXR3"/>
<evidence type="ECO:0000313" key="1">
    <source>
        <dbReference type="EMBL" id="KAG9319111.1"/>
    </source>
</evidence>
<dbReference type="Proteomes" id="UP000717515">
    <property type="component" value="Unassembled WGS sequence"/>
</dbReference>
<reference evidence="1" key="1">
    <citation type="submission" date="2021-07" db="EMBL/GenBank/DDBJ databases">
        <title>Draft genome of Mortierella alpina, strain LL118, isolated from an aspen leaf litter sample.</title>
        <authorList>
            <person name="Yang S."/>
            <person name="Vinatzer B.A."/>
        </authorList>
    </citation>
    <scope>NUCLEOTIDE SEQUENCE</scope>
    <source>
        <strain evidence="1">LL118</strain>
    </source>
</reference>
<organism evidence="1 2">
    <name type="scientific">Mortierella alpina</name>
    <name type="common">Oleaginous fungus</name>
    <name type="synonym">Mortierella renispora</name>
    <dbReference type="NCBI Taxonomy" id="64518"/>
    <lineage>
        <taxon>Eukaryota</taxon>
        <taxon>Fungi</taxon>
        <taxon>Fungi incertae sedis</taxon>
        <taxon>Mucoromycota</taxon>
        <taxon>Mortierellomycotina</taxon>
        <taxon>Mortierellomycetes</taxon>
        <taxon>Mortierellales</taxon>
        <taxon>Mortierellaceae</taxon>
        <taxon>Mortierella</taxon>
    </lineage>
</organism>
<sequence length="297" mass="35111">MERDNEGRILYLEYWIDGRKFSRVEKQWFDLLFKYRFFVPTTFTGKKCSVCQTELGHWHQGLQEGKSYVAVVSYGSTCVLCYNKQRHKKSEIEWTLKSSIGVQPENPKPRTCSGCGRDCNLDNCDVMIRHGKSYYQPPLYSGSIRMEEFDLLDLILEQRVEYMLHWCDPENREEGFRKADVILLGLFEGFNPDKEMKLAFTEQDEYRWRVFCNSKRNKKERVAWDKHEWRYFLRVCQRIDLCSGLSMAWIGQLGNIDRLTSDGEYRLGGCIYIPVGLNFGKELLEDLRPRSYSKEAI</sequence>
<protein>
    <submittedName>
        <fullName evidence="1">Uncharacterized protein</fullName>
    </submittedName>
</protein>
<comment type="caution">
    <text evidence="1">The sequence shown here is derived from an EMBL/GenBank/DDBJ whole genome shotgun (WGS) entry which is preliminary data.</text>
</comment>
<evidence type="ECO:0000313" key="2">
    <source>
        <dbReference type="Proteomes" id="UP000717515"/>
    </source>
</evidence>
<name>A0A9P7ZXR3_MORAP</name>
<gene>
    <name evidence="1" type="ORF">KVV02_000798</name>
</gene>
<dbReference type="EMBL" id="JAIFTL010000626">
    <property type="protein sequence ID" value="KAG9319111.1"/>
    <property type="molecule type" value="Genomic_DNA"/>
</dbReference>
<proteinExistence type="predicted"/>
<accession>A0A9P7ZXR3</accession>